<reference evidence="9 10" key="1">
    <citation type="journal article" date="2020" name="BMC Genomics">
        <title>Intraspecific diversification of the crop wild relative Brassica cretica Lam. using demographic model selection.</title>
        <authorList>
            <person name="Kioukis A."/>
            <person name="Michalopoulou V.A."/>
            <person name="Briers L."/>
            <person name="Pirintsos S."/>
            <person name="Studholme D.J."/>
            <person name="Pavlidis P."/>
            <person name="Sarris P.F."/>
        </authorList>
    </citation>
    <scope>NUCLEOTIDE SEQUENCE [LARGE SCALE GENOMIC DNA]</scope>
    <source>
        <strain evidence="10">cv. PFS-1207/04</strain>
    </source>
</reference>
<keyword evidence="10" id="KW-1185">Reference proteome</keyword>
<dbReference type="PROSITE" id="PS00678">
    <property type="entry name" value="WD_REPEATS_1"/>
    <property type="match status" value="2"/>
</dbReference>
<dbReference type="InterPro" id="IPR020472">
    <property type="entry name" value="WD40_PAC1"/>
</dbReference>
<keyword evidence="3 7" id="KW-0853">WD repeat</keyword>
<evidence type="ECO:0000256" key="7">
    <source>
        <dbReference type="PROSITE-ProRule" id="PRU00221"/>
    </source>
</evidence>
<feature type="repeat" description="WD" evidence="7">
    <location>
        <begin position="411"/>
        <end position="445"/>
    </location>
</feature>
<evidence type="ECO:0000256" key="2">
    <source>
        <dbReference type="ARBA" id="ARBA00009341"/>
    </source>
</evidence>
<accession>A0ABQ7E9Y2</accession>
<keyword evidence="6" id="KW-0539">Nucleus</keyword>
<dbReference type="PRINTS" id="PR00320">
    <property type="entry name" value="GPROTEINBRPT"/>
</dbReference>
<gene>
    <name evidence="9" type="ORF">DY000_02021189</name>
</gene>
<dbReference type="SMART" id="SM00320">
    <property type="entry name" value="WD40"/>
    <property type="match status" value="5"/>
</dbReference>
<dbReference type="Proteomes" id="UP000266723">
    <property type="component" value="Unassembled WGS sequence"/>
</dbReference>
<protein>
    <recommendedName>
        <fullName evidence="8">Histone-binding protein RBBP4-like N-terminal domain-containing protein</fullName>
    </recommendedName>
</protein>
<feature type="domain" description="Histone-binding protein RBBP4-like N-terminal" evidence="8">
    <location>
        <begin position="16"/>
        <end position="87"/>
    </location>
</feature>
<dbReference type="Pfam" id="PF00400">
    <property type="entry name" value="WD40"/>
    <property type="match status" value="5"/>
</dbReference>
<dbReference type="InterPro" id="IPR022052">
    <property type="entry name" value="Histone-bd_RBBP4-like_N"/>
</dbReference>
<comment type="similarity">
    <text evidence="2">Belongs to the WD repeat RBAP46/RBAP48/MSI1 family.</text>
</comment>
<feature type="repeat" description="WD" evidence="7">
    <location>
        <begin position="250"/>
        <end position="292"/>
    </location>
</feature>
<dbReference type="InterPro" id="IPR001680">
    <property type="entry name" value="WD40_rpt"/>
</dbReference>
<dbReference type="InterPro" id="IPR050459">
    <property type="entry name" value="WD_repeat_RBAP46/RBAP48/MSI1"/>
</dbReference>
<dbReference type="EMBL" id="QGKV02000299">
    <property type="protein sequence ID" value="KAF3593333.1"/>
    <property type="molecule type" value="Genomic_DNA"/>
</dbReference>
<feature type="repeat" description="WD" evidence="7">
    <location>
        <begin position="201"/>
        <end position="243"/>
    </location>
</feature>
<dbReference type="SUPFAM" id="SSF50978">
    <property type="entry name" value="WD40 repeat-like"/>
    <property type="match status" value="1"/>
</dbReference>
<evidence type="ECO:0000256" key="3">
    <source>
        <dbReference type="ARBA" id="ARBA00022574"/>
    </source>
</evidence>
<organism evidence="9 10">
    <name type="scientific">Brassica cretica</name>
    <name type="common">Mustard</name>
    <dbReference type="NCBI Taxonomy" id="69181"/>
    <lineage>
        <taxon>Eukaryota</taxon>
        <taxon>Viridiplantae</taxon>
        <taxon>Streptophyta</taxon>
        <taxon>Embryophyta</taxon>
        <taxon>Tracheophyta</taxon>
        <taxon>Spermatophyta</taxon>
        <taxon>Magnoliopsida</taxon>
        <taxon>eudicotyledons</taxon>
        <taxon>Gunneridae</taxon>
        <taxon>Pentapetalae</taxon>
        <taxon>rosids</taxon>
        <taxon>malvids</taxon>
        <taxon>Brassicales</taxon>
        <taxon>Brassicaceae</taxon>
        <taxon>Brassiceae</taxon>
        <taxon>Brassica</taxon>
    </lineage>
</organism>
<evidence type="ECO:0000256" key="6">
    <source>
        <dbReference type="ARBA" id="ARBA00023242"/>
    </source>
</evidence>
<dbReference type="PROSITE" id="PS50082">
    <property type="entry name" value="WD_REPEATS_2"/>
    <property type="match status" value="4"/>
</dbReference>
<name>A0ABQ7E9Y2_BRACR</name>
<dbReference type="Pfam" id="PF12265">
    <property type="entry name" value="CAF1C_H4-bd"/>
    <property type="match status" value="1"/>
</dbReference>
<proteinExistence type="inferred from homology"/>
<dbReference type="InterPro" id="IPR015943">
    <property type="entry name" value="WD40/YVTN_repeat-like_dom_sf"/>
</dbReference>
<keyword evidence="5" id="KW-0156">Chromatin regulator</keyword>
<dbReference type="PROSITE" id="PS50294">
    <property type="entry name" value="WD_REPEATS_REGION"/>
    <property type="match status" value="3"/>
</dbReference>
<comment type="caution">
    <text evidence="9">The sequence shown here is derived from an EMBL/GenBank/DDBJ whole genome shotgun (WGS) entry which is preliminary data.</text>
</comment>
<comment type="subcellular location">
    <subcellularLocation>
        <location evidence="1">Nucleus</location>
    </subcellularLocation>
</comment>
<sequence>MADEGKEEQGMDQVEEDFSIWKKNTPFLYDLMISNPLEWPSLTVHWVPSALTPYAADPYFNVHKLILGTHTSGGAQDFLMIADAVIPTPDAEPGLGGTNQDPIVPKRFVPMLPPFLAMFVALVVEICPYGLVPPLLAIFIARVVEIRQKIRVDGEVNRARCMPQRTTLVGAKTSGCEVFLFDYTKHASKPQTSDCDPDLRLLGHDKEGYGLSWSPFKEGYLLSGSQDQKICLWDVSATPQDKKLNAMFVYEGHECAVEDVSWHMKNENLFGSAGDDGRLVIWDTRTNKMQHHVKVHEKEVETISKAKLACPVFMVNYLSFNPFNEWVLATASSDSTVALFDLRKLNVPLHVMSSHEGEVFQVEWDPNHETVLASSGEDRRLMVWDLNRVGEEQLEIELDAEDGPPELLFSHGGHKAKISDFAWNKNEPWVIASVAEDNSLQVWQMAESIYRDEDEADND</sequence>
<feature type="repeat" description="WD" evidence="7">
    <location>
        <begin position="352"/>
        <end position="387"/>
    </location>
</feature>
<evidence type="ECO:0000313" key="10">
    <source>
        <dbReference type="Proteomes" id="UP000266723"/>
    </source>
</evidence>
<evidence type="ECO:0000256" key="1">
    <source>
        <dbReference type="ARBA" id="ARBA00004123"/>
    </source>
</evidence>
<evidence type="ECO:0000256" key="5">
    <source>
        <dbReference type="ARBA" id="ARBA00022853"/>
    </source>
</evidence>
<evidence type="ECO:0000313" key="9">
    <source>
        <dbReference type="EMBL" id="KAF3593333.1"/>
    </source>
</evidence>
<dbReference type="InterPro" id="IPR036322">
    <property type="entry name" value="WD40_repeat_dom_sf"/>
</dbReference>
<evidence type="ECO:0000259" key="8">
    <source>
        <dbReference type="Pfam" id="PF12265"/>
    </source>
</evidence>
<evidence type="ECO:0000256" key="4">
    <source>
        <dbReference type="ARBA" id="ARBA00022737"/>
    </source>
</evidence>
<dbReference type="InterPro" id="IPR019775">
    <property type="entry name" value="WD40_repeat_CS"/>
</dbReference>
<dbReference type="PANTHER" id="PTHR22850">
    <property type="entry name" value="WD40 REPEAT FAMILY"/>
    <property type="match status" value="1"/>
</dbReference>
<keyword evidence="4" id="KW-0677">Repeat</keyword>
<dbReference type="Gene3D" id="2.130.10.10">
    <property type="entry name" value="YVTN repeat-like/Quinoprotein amine dehydrogenase"/>
    <property type="match status" value="1"/>
</dbReference>